<feature type="region of interest" description="Disordered" evidence="2">
    <location>
        <begin position="216"/>
        <end position="235"/>
    </location>
</feature>
<dbReference type="SUPFAM" id="SSF57756">
    <property type="entry name" value="Retrovirus zinc finger-like domains"/>
    <property type="match status" value="1"/>
</dbReference>
<feature type="compositionally biased region" description="Basic and acidic residues" evidence="2">
    <location>
        <begin position="226"/>
        <end position="235"/>
    </location>
</feature>
<keyword evidence="1" id="KW-0862">Zinc</keyword>
<feature type="region of interest" description="Disordered" evidence="2">
    <location>
        <begin position="250"/>
        <end position="302"/>
    </location>
</feature>
<dbReference type="Proteomes" id="UP000192927">
    <property type="component" value="Unassembled WGS sequence"/>
</dbReference>
<dbReference type="GO" id="GO:0008270">
    <property type="term" value="F:zinc ion binding"/>
    <property type="evidence" value="ECO:0007669"/>
    <property type="project" value="UniProtKB-KW"/>
</dbReference>
<proteinExistence type="predicted"/>
<evidence type="ECO:0000313" key="4">
    <source>
        <dbReference type="EMBL" id="SLM39777.1"/>
    </source>
</evidence>
<dbReference type="SMART" id="SM00343">
    <property type="entry name" value="ZnF_C2HC"/>
    <property type="match status" value="1"/>
</dbReference>
<protein>
    <submittedName>
        <fullName evidence="4">Retrotransposon unclassified</fullName>
    </submittedName>
</protein>
<dbReference type="GO" id="GO:0003676">
    <property type="term" value="F:nucleic acid binding"/>
    <property type="evidence" value="ECO:0007669"/>
    <property type="project" value="InterPro"/>
</dbReference>
<dbReference type="PANTHER" id="PTHR47592:SF27">
    <property type="entry name" value="OS08G0421700 PROTEIN"/>
    <property type="match status" value="1"/>
</dbReference>
<evidence type="ECO:0000259" key="3">
    <source>
        <dbReference type="PROSITE" id="PS50158"/>
    </source>
</evidence>
<keyword evidence="5" id="KW-1185">Reference proteome</keyword>
<evidence type="ECO:0000256" key="1">
    <source>
        <dbReference type="PROSITE-ProRule" id="PRU00047"/>
    </source>
</evidence>
<sequence>MASGDERDERVCTRHIILTGFDNWGRWSSNTKASMQEKGVWDLTGNGAGVPWTQATLEKAKRTALRIILESIDDNLFSTIEGMEEITEIWDKLKTTCSQVGQGVVYAILNELFGYAAANKSKGYTKSVNAIFRDVGSLIKRLKSAVREDRDIWDDIHIVIALGALALEYDNNKAHITTLKEIQVQEVQQYMASEEVRINSDRQVGVEPELAMGMQNRGRPMAHNSSYERRRGRGDDRMCYNCGKPGHVIQNCRQSNGRPDSKRRHDDNGRPFVQNKHPKHRLNKVANVSTDDNDESEEEGKKLPLRMAKQKLPAEDNCWYVDTCTAQHITNRLDLFEPASFYDEEHEFKAANGEALYCTKKGTIAIPTGPGSNVQIRDVCYVPKASANLISMGILKKCGWSYSDEDDYMLLTKETVAIRAKLTKQNIYRLVVYGGKEVIMAVQDQQGRPTHLMGATPIQHLWHRRFGHASHERIKLASTMVNGLLLHHAAESYETANQSTSDSECLTSDSEHLTNGSE</sequence>
<feature type="region of interest" description="Disordered" evidence="2">
    <location>
        <begin position="495"/>
        <end position="518"/>
    </location>
</feature>
<dbReference type="PANTHER" id="PTHR47592">
    <property type="entry name" value="PBF68 PROTEIN"/>
    <property type="match status" value="1"/>
</dbReference>
<name>A0A1W5D9G3_9LECA</name>
<dbReference type="Pfam" id="PF00098">
    <property type="entry name" value="zf-CCHC"/>
    <property type="match status" value="1"/>
</dbReference>
<dbReference type="InterPro" id="IPR001878">
    <property type="entry name" value="Znf_CCHC"/>
</dbReference>
<accession>A0A1W5D9G3</accession>
<dbReference type="Gene3D" id="4.10.60.10">
    <property type="entry name" value="Zinc finger, CCHC-type"/>
    <property type="match status" value="1"/>
</dbReference>
<organism evidence="4 5">
    <name type="scientific">Lasallia pustulata</name>
    <dbReference type="NCBI Taxonomy" id="136370"/>
    <lineage>
        <taxon>Eukaryota</taxon>
        <taxon>Fungi</taxon>
        <taxon>Dikarya</taxon>
        <taxon>Ascomycota</taxon>
        <taxon>Pezizomycotina</taxon>
        <taxon>Lecanoromycetes</taxon>
        <taxon>OSLEUM clade</taxon>
        <taxon>Umbilicariomycetidae</taxon>
        <taxon>Umbilicariales</taxon>
        <taxon>Umbilicariaceae</taxon>
        <taxon>Lasallia</taxon>
    </lineage>
</organism>
<dbReference type="Pfam" id="PF14223">
    <property type="entry name" value="Retrotran_gag_2"/>
    <property type="match status" value="1"/>
</dbReference>
<dbReference type="Pfam" id="PF22936">
    <property type="entry name" value="Pol_BBD"/>
    <property type="match status" value="1"/>
</dbReference>
<evidence type="ECO:0000256" key="2">
    <source>
        <dbReference type="SAM" id="MobiDB-lite"/>
    </source>
</evidence>
<keyword evidence="1" id="KW-0863">Zinc-finger</keyword>
<feature type="domain" description="CCHC-type" evidence="3">
    <location>
        <begin position="239"/>
        <end position="254"/>
    </location>
</feature>
<dbReference type="InterPro" id="IPR054722">
    <property type="entry name" value="PolX-like_BBD"/>
</dbReference>
<feature type="compositionally biased region" description="Basic and acidic residues" evidence="2">
    <location>
        <begin position="259"/>
        <end position="269"/>
    </location>
</feature>
<evidence type="ECO:0000313" key="5">
    <source>
        <dbReference type="Proteomes" id="UP000192927"/>
    </source>
</evidence>
<reference evidence="5" key="1">
    <citation type="submission" date="2017-03" db="EMBL/GenBank/DDBJ databases">
        <authorList>
            <person name="Sharma R."/>
            <person name="Thines M."/>
        </authorList>
    </citation>
    <scope>NUCLEOTIDE SEQUENCE [LARGE SCALE GENOMIC DNA]</scope>
</reference>
<dbReference type="AlphaFoldDB" id="A0A1W5D9G3"/>
<dbReference type="InterPro" id="IPR036875">
    <property type="entry name" value="Znf_CCHC_sf"/>
</dbReference>
<keyword evidence="1" id="KW-0479">Metal-binding</keyword>
<dbReference type="PROSITE" id="PS50158">
    <property type="entry name" value="ZF_CCHC"/>
    <property type="match status" value="1"/>
</dbReference>
<dbReference type="EMBL" id="FWEW01003550">
    <property type="protein sequence ID" value="SLM39777.1"/>
    <property type="molecule type" value="Genomic_DNA"/>
</dbReference>